<dbReference type="EMBL" id="LAZR01040846">
    <property type="protein sequence ID" value="KKL13460.1"/>
    <property type="molecule type" value="Genomic_DNA"/>
</dbReference>
<protein>
    <submittedName>
        <fullName evidence="1">Uncharacterized protein</fullName>
    </submittedName>
</protein>
<gene>
    <name evidence="1" type="ORF">LCGC14_2525530</name>
</gene>
<dbReference type="AlphaFoldDB" id="A0A0F9AVJ3"/>
<reference evidence="1" key="1">
    <citation type="journal article" date="2015" name="Nature">
        <title>Complex archaea that bridge the gap between prokaryotes and eukaryotes.</title>
        <authorList>
            <person name="Spang A."/>
            <person name="Saw J.H."/>
            <person name="Jorgensen S.L."/>
            <person name="Zaremba-Niedzwiedzka K."/>
            <person name="Martijn J."/>
            <person name="Lind A.E."/>
            <person name="van Eijk R."/>
            <person name="Schleper C."/>
            <person name="Guy L."/>
            <person name="Ettema T.J."/>
        </authorList>
    </citation>
    <scope>NUCLEOTIDE SEQUENCE</scope>
</reference>
<organism evidence="1">
    <name type="scientific">marine sediment metagenome</name>
    <dbReference type="NCBI Taxonomy" id="412755"/>
    <lineage>
        <taxon>unclassified sequences</taxon>
        <taxon>metagenomes</taxon>
        <taxon>ecological metagenomes</taxon>
    </lineage>
</organism>
<name>A0A0F9AVJ3_9ZZZZ</name>
<proteinExistence type="predicted"/>
<sequence length="39" mass="4719">MKKSFVLMGIPLFKTVELMIEFTDEAREQKFRQAHELLY</sequence>
<accession>A0A0F9AVJ3</accession>
<evidence type="ECO:0000313" key="1">
    <source>
        <dbReference type="EMBL" id="KKL13460.1"/>
    </source>
</evidence>
<comment type="caution">
    <text evidence="1">The sequence shown here is derived from an EMBL/GenBank/DDBJ whole genome shotgun (WGS) entry which is preliminary data.</text>
</comment>